<keyword evidence="6" id="KW-1185">Reference proteome</keyword>
<keyword evidence="1" id="KW-0805">Transcription regulation</keyword>
<dbReference type="Proteomes" id="UP000245207">
    <property type="component" value="Unassembled WGS sequence"/>
</dbReference>
<keyword evidence="2" id="KW-0804">Transcription</keyword>
<dbReference type="PANTHER" id="PTHR46633:SF6">
    <property type="entry name" value="TRANSCRIPTION FACTOR MYC_MYB N-TERMINAL DOMAIN-CONTAINING PROTEIN"/>
    <property type="match status" value="1"/>
</dbReference>
<feature type="domain" description="Transcription factor MYC/MYB N-terminal" evidence="4">
    <location>
        <begin position="12"/>
        <end position="199"/>
    </location>
</feature>
<dbReference type="AlphaFoldDB" id="A0A2U1MUV3"/>
<organism evidence="5 6">
    <name type="scientific">Artemisia annua</name>
    <name type="common">Sweet wormwood</name>
    <dbReference type="NCBI Taxonomy" id="35608"/>
    <lineage>
        <taxon>Eukaryota</taxon>
        <taxon>Viridiplantae</taxon>
        <taxon>Streptophyta</taxon>
        <taxon>Embryophyta</taxon>
        <taxon>Tracheophyta</taxon>
        <taxon>Spermatophyta</taxon>
        <taxon>Magnoliopsida</taxon>
        <taxon>eudicotyledons</taxon>
        <taxon>Gunneridae</taxon>
        <taxon>Pentapetalae</taxon>
        <taxon>asterids</taxon>
        <taxon>campanulids</taxon>
        <taxon>Asterales</taxon>
        <taxon>Asteraceae</taxon>
        <taxon>Asteroideae</taxon>
        <taxon>Anthemideae</taxon>
        <taxon>Artemisiinae</taxon>
        <taxon>Artemisia</taxon>
    </lineage>
</organism>
<dbReference type="PANTHER" id="PTHR46633">
    <property type="entry name" value="TRANSCRIPTION FACTOR MYC/MYB-RELATED"/>
    <property type="match status" value="1"/>
</dbReference>
<dbReference type="STRING" id="35608.A0A2U1MUV3"/>
<reference evidence="5 6" key="1">
    <citation type="journal article" date="2018" name="Mol. Plant">
        <title>The genome of Artemisia annua provides insight into the evolution of Asteraceae family and artemisinin biosynthesis.</title>
        <authorList>
            <person name="Shen Q."/>
            <person name="Zhang L."/>
            <person name="Liao Z."/>
            <person name="Wang S."/>
            <person name="Yan T."/>
            <person name="Shi P."/>
            <person name="Liu M."/>
            <person name="Fu X."/>
            <person name="Pan Q."/>
            <person name="Wang Y."/>
            <person name="Lv Z."/>
            <person name="Lu X."/>
            <person name="Zhang F."/>
            <person name="Jiang W."/>
            <person name="Ma Y."/>
            <person name="Chen M."/>
            <person name="Hao X."/>
            <person name="Li L."/>
            <person name="Tang Y."/>
            <person name="Lv G."/>
            <person name="Zhou Y."/>
            <person name="Sun X."/>
            <person name="Brodelius P.E."/>
            <person name="Rose J.K.C."/>
            <person name="Tang K."/>
        </authorList>
    </citation>
    <scope>NUCLEOTIDE SEQUENCE [LARGE SCALE GENOMIC DNA]</scope>
    <source>
        <strain evidence="6">cv. Huhao1</strain>
        <tissue evidence="5">Leaf</tissue>
    </source>
</reference>
<accession>A0A2U1MUV3</accession>
<protein>
    <submittedName>
        <fullName evidence="5">Transcription factor MYC/MYB domain-containing protein</fullName>
    </submittedName>
</protein>
<evidence type="ECO:0000256" key="2">
    <source>
        <dbReference type="ARBA" id="ARBA00023163"/>
    </source>
</evidence>
<dbReference type="Pfam" id="PF14215">
    <property type="entry name" value="bHLH-MYC_N"/>
    <property type="match status" value="1"/>
</dbReference>
<sequence length="359" mass="40014">MEGLPMLSCLIQHTLKSLCTCSSSDSSADNASTKWVYAVFWRITPRIYPPPKWDHEGGVLDRAKGNKRNWILVWDDGFCDLHECERVRNDGFLKGRFGADIFFKLSHEVYNYGEGLIGKVAADNSHRWVFKDGSNEHDPSFLSSWNASIDPQPKAWDLHFSSGIKTIAIISVREGIIQLGSFDKILEDLNLVISIQRKFSYLRSIPGLFSSQRPITTVQHPYNSMKHKSLVGGGTMGSDEAQQLIGSKAIHGHKGPGWPFGPSYGMLENSGGGANGLPFWPIPPLLPSNIGFHLDKMASYNTDPARICNDVVNQYVRDKRCRVKEPDQERKPNVFSRNPGLVVELGTGPQESDVKSQLS</sequence>
<dbReference type="InterPro" id="IPR025610">
    <property type="entry name" value="MYC/MYB_N"/>
</dbReference>
<dbReference type="EMBL" id="PKPP01004298">
    <property type="protein sequence ID" value="PWA65038.1"/>
    <property type="molecule type" value="Genomic_DNA"/>
</dbReference>
<evidence type="ECO:0000313" key="5">
    <source>
        <dbReference type="EMBL" id="PWA65038.1"/>
    </source>
</evidence>
<evidence type="ECO:0000256" key="3">
    <source>
        <dbReference type="SAM" id="MobiDB-lite"/>
    </source>
</evidence>
<dbReference type="OrthoDB" id="1876470at2759"/>
<comment type="caution">
    <text evidence="5">The sequence shown here is derived from an EMBL/GenBank/DDBJ whole genome shotgun (WGS) entry which is preliminary data.</text>
</comment>
<evidence type="ECO:0000313" key="6">
    <source>
        <dbReference type="Proteomes" id="UP000245207"/>
    </source>
</evidence>
<evidence type="ECO:0000256" key="1">
    <source>
        <dbReference type="ARBA" id="ARBA00023015"/>
    </source>
</evidence>
<feature type="region of interest" description="Disordered" evidence="3">
    <location>
        <begin position="324"/>
        <end position="359"/>
    </location>
</feature>
<name>A0A2U1MUV3_ARTAN</name>
<evidence type="ECO:0000259" key="4">
    <source>
        <dbReference type="Pfam" id="PF14215"/>
    </source>
</evidence>
<gene>
    <name evidence="5" type="ORF">CTI12_AA339070</name>
</gene>
<proteinExistence type="predicted"/>